<protein>
    <recommendedName>
        <fullName evidence="12">Trk system potassium uptake protein</fullName>
    </recommendedName>
</protein>
<sequence length="483" mass="53299">MQFATITRTLGLLIMIFSLTMIPPSIVALIYKDGGGSAFFATFVLALISGFFIFLSKRQAKNELKIRDGFLIVSLFWTVLSLIGAIPFLLIGEYSLSFADAVFESFSGITTTGATVIVNIDELPHSVLFYRQQLQWLGGMGIIILAVAILPMLGIGGMQLYRAEIPGPMKDSKLTPRIAGTAKSLWYIYVGLTIACAFSYWLAGMSAFDAIGHSFSTVATGGFSTHNDSIGFFQNDTIEMICILFMFLGGINFSLHFFAVRKLSMTPYLKDTEFRVYTLILLTVGLIGAIILLIDYNYSSFYEAFLHTLFHTVSFATSSGFATAEYYAWPLAVSVLLIFVSFPGGSAGSTSGGMKVIRIVLLFKQGFREIKRLIHPNGVFIIKLGKESVNDKVVNSVWGFFATYIMFFVILMFILLSQGLDQVTAFSAVAASMNNLGPGLGEVAQNYSSLNDLTKYVLSFAMLLGRLEIFTLLVLFTPYFWRK</sequence>
<evidence type="ECO:0000256" key="14">
    <source>
        <dbReference type="SAM" id="Phobius"/>
    </source>
</evidence>
<comment type="function">
    <text evidence="12">Low-affinity potassium transport system. Interacts with Trk system potassium uptake protein TrkA.</text>
</comment>
<gene>
    <name evidence="15" type="ORF">DL796_04140</name>
</gene>
<evidence type="ECO:0000256" key="2">
    <source>
        <dbReference type="ARBA" id="ARBA00009137"/>
    </source>
</evidence>
<dbReference type="GO" id="GO:0015379">
    <property type="term" value="F:potassium:chloride symporter activity"/>
    <property type="evidence" value="ECO:0007669"/>
    <property type="project" value="InterPro"/>
</dbReference>
<dbReference type="PANTHER" id="PTHR32024:SF2">
    <property type="entry name" value="TRK SYSTEM POTASSIUM UPTAKE PROTEIN TRKG-RELATED"/>
    <property type="match status" value="1"/>
</dbReference>
<evidence type="ECO:0000256" key="7">
    <source>
        <dbReference type="ARBA" id="ARBA00022692"/>
    </source>
</evidence>
<dbReference type="InterPro" id="IPR003445">
    <property type="entry name" value="Cat_transpt"/>
</dbReference>
<dbReference type="Proteomes" id="UP000247689">
    <property type="component" value="Unassembled WGS sequence"/>
</dbReference>
<feature type="transmembrane region" description="Helical" evidence="14">
    <location>
        <begin position="237"/>
        <end position="255"/>
    </location>
</feature>
<keyword evidence="7 14" id="KW-0812">Transmembrane</keyword>
<evidence type="ECO:0000256" key="3">
    <source>
        <dbReference type="ARBA" id="ARBA00022448"/>
    </source>
</evidence>
<evidence type="ECO:0000256" key="11">
    <source>
        <dbReference type="ARBA" id="ARBA00023136"/>
    </source>
</evidence>
<feature type="transmembrane region" description="Helical" evidence="14">
    <location>
        <begin position="37"/>
        <end position="56"/>
    </location>
</feature>
<feature type="transmembrane region" description="Helical" evidence="14">
    <location>
        <begin position="326"/>
        <end position="345"/>
    </location>
</feature>
<keyword evidence="8 12" id="KW-0630">Potassium</keyword>
<evidence type="ECO:0000256" key="8">
    <source>
        <dbReference type="ARBA" id="ARBA00022958"/>
    </source>
</evidence>
<evidence type="ECO:0000256" key="4">
    <source>
        <dbReference type="ARBA" id="ARBA00022475"/>
    </source>
</evidence>
<keyword evidence="6 12" id="KW-0633">Potassium transport</keyword>
<keyword evidence="5 12" id="KW-0997">Cell inner membrane</keyword>
<evidence type="ECO:0000256" key="5">
    <source>
        <dbReference type="ARBA" id="ARBA00022519"/>
    </source>
</evidence>
<dbReference type="NCBIfam" id="TIGR00933">
    <property type="entry name" value="2a38"/>
    <property type="match status" value="1"/>
</dbReference>
<feature type="binding site" evidence="13">
    <location>
        <position position="436"/>
    </location>
    <ligand>
        <name>K(+)</name>
        <dbReference type="ChEBI" id="CHEBI:29103"/>
    </ligand>
</feature>
<keyword evidence="3 12" id="KW-0813">Transport</keyword>
<dbReference type="EMBL" id="QICH01000001">
    <property type="protein sequence ID" value="PXF64337.1"/>
    <property type="molecule type" value="Genomic_DNA"/>
</dbReference>
<proteinExistence type="inferred from homology"/>
<keyword evidence="4 12" id="KW-1003">Cell membrane</keyword>
<evidence type="ECO:0000256" key="12">
    <source>
        <dbReference type="PIRNR" id="PIRNR006247"/>
    </source>
</evidence>
<keyword evidence="16" id="KW-1185">Reference proteome</keyword>
<feature type="binding site" evidence="13">
    <location>
        <position position="112"/>
    </location>
    <ligand>
        <name>K(+)</name>
        <dbReference type="ChEBI" id="CHEBI:29103"/>
    </ligand>
</feature>
<evidence type="ECO:0000256" key="6">
    <source>
        <dbReference type="ARBA" id="ARBA00022538"/>
    </source>
</evidence>
<comment type="similarity">
    <text evidence="2 12">Belongs to the TrkH potassium transport family.</text>
</comment>
<accession>A0A318DBL6</accession>
<comment type="caution">
    <text evidence="15">The sequence shown here is derived from an EMBL/GenBank/DDBJ whole genome shotgun (WGS) entry which is preliminary data.</text>
</comment>
<keyword evidence="9 14" id="KW-1133">Transmembrane helix</keyword>
<dbReference type="GO" id="GO:0005886">
    <property type="term" value="C:plasma membrane"/>
    <property type="evidence" value="ECO:0007669"/>
    <property type="project" value="UniProtKB-SubCell"/>
</dbReference>
<keyword evidence="11 12" id="KW-0472">Membrane</keyword>
<evidence type="ECO:0000256" key="10">
    <source>
        <dbReference type="ARBA" id="ARBA00023065"/>
    </source>
</evidence>
<evidence type="ECO:0000256" key="13">
    <source>
        <dbReference type="PIRSR" id="PIRSR006247-1"/>
    </source>
</evidence>
<feature type="transmembrane region" description="Helical" evidence="14">
    <location>
        <begin position="456"/>
        <end position="481"/>
    </location>
</feature>
<dbReference type="InterPro" id="IPR004772">
    <property type="entry name" value="TrkH"/>
</dbReference>
<feature type="binding site" evidence="13">
    <location>
        <position position="111"/>
    </location>
    <ligand>
        <name>K(+)</name>
        <dbReference type="ChEBI" id="CHEBI:29103"/>
    </ligand>
</feature>
<feature type="transmembrane region" description="Helical" evidence="14">
    <location>
        <begin position="184"/>
        <end position="203"/>
    </location>
</feature>
<keyword evidence="13" id="KW-0479">Metal-binding</keyword>
<dbReference type="GO" id="GO:0046872">
    <property type="term" value="F:metal ion binding"/>
    <property type="evidence" value="ECO:0007669"/>
    <property type="project" value="UniProtKB-KW"/>
</dbReference>
<evidence type="ECO:0000313" key="15">
    <source>
        <dbReference type="EMBL" id="PXF64337.1"/>
    </source>
</evidence>
<dbReference type="PANTHER" id="PTHR32024">
    <property type="entry name" value="TRK SYSTEM POTASSIUM UPTAKE PROTEIN TRKG-RELATED"/>
    <property type="match status" value="1"/>
</dbReference>
<organism evidence="15 16">
    <name type="scientific">Kangiella spongicola</name>
    <dbReference type="NCBI Taxonomy" id="796379"/>
    <lineage>
        <taxon>Bacteria</taxon>
        <taxon>Pseudomonadati</taxon>
        <taxon>Pseudomonadota</taxon>
        <taxon>Gammaproteobacteria</taxon>
        <taxon>Kangiellales</taxon>
        <taxon>Kangiellaceae</taxon>
        <taxon>Kangiella</taxon>
    </lineage>
</organism>
<feature type="transmembrane region" description="Helical" evidence="14">
    <location>
        <begin position="12"/>
        <end position="31"/>
    </location>
</feature>
<feature type="transmembrane region" description="Helical" evidence="14">
    <location>
        <begin position="393"/>
        <end position="416"/>
    </location>
</feature>
<feature type="transmembrane region" description="Helical" evidence="14">
    <location>
        <begin position="68"/>
        <end position="91"/>
    </location>
</feature>
<dbReference type="RefSeq" id="WP_110200254.1">
    <property type="nucleotide sequence ID" value="NZ_QICH01000001.1"/>
</dbReference>
<name>A0A318DBL6_9GAMM</name>
<keyword evidence="10 12" id="KW-0406">Ion transport</keyword>
<dbReference type="PIRSF" id="PIRSF006247">
    <property type="entry name" value="TrkH"/>
    <property type="match status" value="1"/>
</dbReference>
<dbReference type="Pfam" id="PF02386">
    <property type="entry name" value="TrkH"/>
    <property type="match status" value="1"/>
</dbReference>
<comment type="subcellular location">
    <subcellularLocation>
        <location evidence="1 12">Cell inner membrane</location>
        <topology evidence="1 12">Multi-pass membrane protein</topology>
    </subcellularLocation>
</comment>
<evidence type="ECO:0000256" key="9">
    <source>
        <dbReference type="ARBA" id="ARBA00022989"/>
    </source>
</evidence>
<dbReference type="OrthoDB" id="9810952at2"/>
<evidence type="ECO:0000313" key="16">
    <source>
        <dbReference type="Proteomes" id="UP000247689"/>
    </source>
</evidence>
<feature type="transmembrane region" description="Helical" evidence="14">
    <location>
        <begin position="136"/>
        <end position="163"/>
    </location>
</feature>
<reference evidence="15 16" key="1">
    <citation type="submission" date="2018-05" db="EMBL/GenBank/DDBJ databases">
        <title>Kangiella spongicola genome sequence.</title>
        <authorList>
            <person name="Maclea K.S."/>
            <person name="Goen A.E."/>
            <person name="Kelley C."/>
            <person name="Underriner A."/>
            <person name="Silverwood T."/>
            <person name="Trachtenberg A.M."/>
        </authorList>
    </citation>
    <scope>NUCLEOTIDE SEQUENCE [LARGE SCALE GENOMIC DNA]</scope>
    <source>
        <strain evidence="15 16">ATCC BAA-2076</strain>
    </source>
</reference>
<dbReference type="AlphaFoldDB" id="A0A318DBL6"/>
<evidence type="ECO:0000256" key="1">
    <source>
        <dbReference type="ARBA" id="ARBA00004429"/>
    </source>
</evidence>
<feature type="binding site" evidence="13">
    <location>
        <position position="435"/>
    </location>
    <ligand>
        <name>K(+)</name>
        <dbReference type="ChEBI" id="CHEBI:29103"/>
    </ligand>
</feature>
<feature type="binding site" evidence="13">
    <location>
        <position position="221"/>
    </location>
    <ligand>
        <name>K(+)</name>
        <dbReference type="ChEBI" id="CHEBI:29103"/>
    </ligand>
</feature>
<feature type="transmembrane region" description="Helical" evidence="14">
    <location>
        <begin position="276"/>
        <end position="294"/>
    </location>
</feature>